<accession>A0A382BN21</accession>
<keyword evidence="1" id="KW-0812">Transmembrane</keyword>
<dbReference type="AlphaFoldDB" id="A0A382BN21"/>
<organism evidence="2">
    <name type="scientific">marine metagenome</name>
    <dbReference type="NCBI Taxonomy" id="408172"/>
    <lineage>
        <taxon>unclassified sequences</taxon>
        <taxon>metagenomes</taxon>
        <taxon>ecological metagenomes</taxon>
    </lineage>
</organism>
<reference evidence="2" key="1">
    <citation type="submission" date="2018-05" db="EMBL/GenBank/DDBJ databases">
        <authorList>
            <person name="Lanie J.A."/>
            <person name="Ng W.-L."/>
            <person name="Kazmierczak K.M."/>
            <person name="Andrzejewski T.M."/>
            <person name="Davidsen T.M."/>
            <person name="Wayne K.J."/>
            <person name="Tettelin H."/>
            <person name="Glass J.I."/>
            <person name="Rusch D."/>
            <person name="Podicherti R."/>
            <person name="Tsui H.-C.T."/>
            <person name="Winkler M.E."/>
        </authorList>
    </citation>
    <scope>NUCLEOTIDE SEQUENCE</scope>
</reference>
<dbReference type="EMBL" id="UINC01030336">
    <property type="protein sequence ID" value="SVB14567.1"/>
    <property type="molecule type" value="Genomic_DNA"/>
</dbReference>
<gene>
    <name evidence="2" type="ORF">METZ01_LOCUS167421</name>
</gene>
<keyword evidence="1" id="KW-0472">Membrane</keyword>
<feature type="transmembrane region" description="Helical" evidence="1">
    <location>
        <begin position="6"/>
        <end position="34"/>
    </location>
</feature>
<name>A0A382BN21_9ZZZZ</name>
<keyword evidence="1" id="KW-1133">Transmembrane helix</keyword>
<sequence>MRYVIGAFLLYCIGWMGGDILLSAIWLGIAYGFIDLMKQQKL</sequence>
<protein>
    <submittedName>
        <fullName evidence="2">Uncharacterized protein</fullName>
    </submittedName>
</protein>
<evidence type="ECO:0000256" key="1">
    <source>
        <dbReference type="SAM" id="Phobius"/>
    </source>
</evidence>
<proteinExistence type="predicted"/>
<evidence type="ECO:0000313" key="2">
    <source>
        <dbReference type="EMBL" id="SVB14567.1"/>
    </source>
</evidence>